<evidence type="ECO:0008006" key="5">
    <source>
        <dbReference type="Google" id="ProtNLM"/>
    </source>
</evidence>
<sequence length="171" mass="18876">MSREAYRWLGIGFLIAAILVLSFKLFGTDSEATSKKAVKVAETTTSTTPSNEQADWKKKYEDLLAETETAKLASEQAAEEKAAKKTETAANAKKKSDSNKNKDSVSISIGEGEPASDVAKKLAEYDMISDADYFTEFMRNNGYEKFIRNGTYTIKKTMNLDDIAKTITGQN</sequence>
<dbReference type="RefSeq" id="WP_035313281.1">
    <property type="nucleotide sequence ID" value="NZ_AODH01000009.1"/>
</dbReference>
<keyword evidence="4" id="KW-1185">Reference proteome</keyword>
<accession>W7D107</accession>
<evidence type="ECO:0000313" key="3">
    <source>
        <dbReference type="EMBL" id="EUJ41681.1"/>
    </source>
</evidence>
<dbReference type="OrthoDB" id="2138957at2"/>
<organism evidence="3 4">
    <name type="scientific">Brochothrix campestris FSL F6-1037</name>
    <dbReference type="NCBI Taxonomy" id="1265861"/>
    <lineage>
        <taxon>Bacteria</taxon>
        <taxon>Bacillati</taxon>
        <taxon>Bacillota</taxon>
        <taxon>Bacilli</taxon>
        <taxon>Bacillales</taxon>
        <taxon>Listeriaceae</taxon>
        <taxon>Brochothrix</taxon>
    </lineage>
</organism>
<feature type="compositionally biased region" description="Basic and acidic residues" evidence="1">
    <location>
        <begin position="94"/>
        <end position="103"/>
    </location>
</feature>
<dbReference type="Gene3D" id="3.30.1490.480">
    <property type="entry name" value="Endolytic murein transglycosylase"/>
    <property type="match status" value="1"/>
</dbReference>
<name>W7D107_9LIST</name>
<protein>
    <recommendedName>
        <fullName evidence="5">YceG-like family protein</fullName>
    </recommendedName>
</protein>
<keyword evidence="2" id="KW-0812">Transmembrane</keyword>
<dbReference type="EMBL" id="AODH01000009">
    <property type="protein sequence ID" value="EUJ41681.1"/>
    <property type="molecule type" value="Genomic_DNA"/>
</dbReference>
<dbReference type="AlphaFoldDB" id="W7D107"/>
<keyword evidence="2" id="KW-1133">Transmembrane helix</keyword>
<feature type="transmembrane region" description="Helical" evidence="2">
    <location>
        <begin position="6"/>
        <end position="26"/>
    </location>
</feature>
<reference evidence="3 4" key="1">
    <citation type="submission" date="2012-12" db="EMBL/GenBank/DDBJ databases">
        <title>Novel taxa of Listeriaceae from agricultural environments in the United States.</title>
        <authorList>
            <person name="den Bakker H.C."/>
            <person name="Allred A."/>
            <person name="Warchocki S."/>
            <person name="Wright E.M."/>
            <person name="Burrell A."/>
            <person name="Nightingale K.K."/>
            <person name="Kephart D."/>
            <person name="Wiedmann M."/>
        </authorList>
    </citation>
    <scope>NUCLEOTIDE SEQUENCE [LARGE SCALE GENOMIC DNA]</scope>
    <source>
        <strain evidence="3 4">FSL F6-1037</strain>
    </source>
</reference>
<dbReference type="STRING" id="1265861.BCAMP_02300"/>
<evidence type="ECO:0000313" key="4">
    <source>
        <dbReference type="Proteomes" id="UP000019243"/>
    </source>
</evidence>
<evidence type="ECO:0000256" key="2">
    <source>
        <dbReference type="SAM" id="Phobius"/>
    </source>
</evidence>
<comment type="caution">
    <text evidence="3">The sequence shown here is derived from an EMBL/GenBank/DDBJ whole genome shotgun (WGS) entry which is preliminary data.</text>
</comment>
<evidence type="ECO:0000256" key="1">
    <source>
        <dbReference type="SAM" id="MobiDB-lite"/>
    </source>
</evidence>
<gene>
    <name evidence="3" type="ORF">BCAMP_02300</name>
</gene>
<proteinExistence type="predicted"/>
<feature type="compositionally biased region" description="Basic and acidic residues" evidence="1">
    <location>
        <begin position="78"/>
        <end position="87"/>
    </location>
</feature>
<feature type="region of interest" description="Disordered" evidence="1">
    <location>
        <begin position="71"/>
        <end position="110"/>
    </location>
</feature>
<keyword evidence="2" id="KW-0472">Membrane</keyword>
<dbReference type="Proteomes" id="UP000019243">
    <property type="component" value="Unassembled WGS sequence"/>
</dbReference>